<evidence type="ECO:0000313" key="3">
    <source>
        <dbReference type="EMBL" id="WSB10525.1"/>
    </source>
</evidence>
<dbReference type="Proteomes" id="UP001356428">
    <property type="component" value="Chromosome"/>
</dbReference>
<keyword evidence="2" id="KW-1133">Transmembrane helix</keyword>
<feature type="compositionally biased region" description="Basic residues" evidence="1">
    <location>
        <begin position="84"/>
        <end position="113"/>
    </location>
</feature>
<evidence type="ECO:0008006" key="5">
    <source>
        <dbReference type="Google" id="ProtNLM"/>
    </source>
</evidence>
<dbReference type="PANTHER" id="PTHR40659">
    <property type="entry name" value="NICKEL/COBALT EFFLUX SYSTEM RCNA"/>
    <property type="match status" value="1"/>
</dbReference>
<organism evidence="3 4">
    <name type="scientific">Streptomyces cyaneofuscatus</name>
    <dbReference type="NCBI Taxonomy" id="66883"/>
    <lineage>
        <taxon>Bacteria</taxon>
        <taxon>Bacillati</taxon>
        <taxon>Actinomycetota</taxon>
        <taxon>Actinomycetes</taxon>
        <taxon>Kitasatosporales</taxon>
        <taxon>Streptomycetaceae</taxon>
        <taxon>Streptomyces</taxon>
    </lineage>
</organism>
<feature type="transmembrane region" description="Helical" evidence="2">
    <location>
        <begin position="170"/>
        <end position="194"/>
    </location>
</feature>
<protein>
    <recommendedName>
        <fullName evidence="5">Nickel transporter</fullName>
    </recommendedName>
</protein>
<feature type="transmembrane region" description="Helical" evidence="2">
    <location>
        <begin position="200"/>
        <end position="226"/>
    </location>
</feature>
<name>A0ABZ1F271_9ACTN</name>
<dbReference type="PANTHER" id="PTHR40659:SF1">
    <property type="entry name" value="NICKEL_COBALT EFFLUX SYSTEM RCNA"/>
    <property type="match status" value="1"/>
</dbReference>
<sequence>MPGHGKTIMAAYLAGRRGTRRDAFTVGATVTLTHTAGVLILGLALPASTHLAGETVLLWLDAASGLLVTGIGLRLLLGAVRGRPHHNHHHHGPHHSHSHGGHGHDHHRPHHHGPATPAPRPSPTPAGELRANSTVTMPAPPDHDHHHDHPHPPGTSRAPAKPRRTSRTGLIGMGIAGGLVPSPSALVVLLGAGALGRTAFGVLLVIGYGLGMAATLTLAGLLLVRLRERIESHDRARTLRHHPLLRKLARTGPVITSLLVVAVGLGLTLRAATGNG</sequence>
<gene>
    <name evidence="3" type="ORF">OG849_26395</name>
</gene>
<dbReference type="EMBL" id="CP109083">
    <property type="protein sequence ID" value="WSB10525.1"/>
    <property type="molecule type" value="Genomic_DNA"/>
</dbReference>
<keyword evidence="2" id="KW-0812">Transmembrane</keyword>
<evidence type="ECO:0000256" key="2">
    <source>
        <dbReference type="SAM" id="Phobius"/>
    </source>
</evidence>
<feature type="transmembrane region" description="Helical" evidence="2">
    <location>
        <begin position="247"/>
        <end position="269"/>
    </location>
</feature>
<proteinExistence type="predicted"/>
<dbReference type="InterPro" id="IPR051224">
    <property type="entry name" value="NiCoT_RcnA"/>
</dbReference>
<feature type="transmembrane region" description="Helical" evidence="2">
    <location>
        <begin position="23"/>
        <end position="45"/>
    </location>
</feature>
<reference evidence="3 4" key="1">
    <citation type="submission" date="2022-10" db="EMBL/GenBank/DDBJ databases">
        <title>The complete genomes of actinobacterial strains from the NBC collection.</title>
        <authorList>
            <person name="Joergensen T.S."/>
            <person name="Alvarez Arevalo M."/>
            <person name="Sterndorff E.B."/>
            <person name="Faurdal D."/>
            <person name="Vuksanovic O."/>
            <person name="Mourched A.-S."/>
            <person name="Charusanti P."/>
            <person name="Shaw S."/>
            <person name="Blin K."/>
            <person name="Weber T."/>
        </authorList>
    </citation>
    <scope>NUCLEOTIDE SEQUENCE [LARGE SCALE GENOMIC DNA]</scope>
    <source>
        <strain evidence="3 4">NBC 01792</strain>
    </source>
</reference>
<accession>A0ABZ1F271</accession>
<keyword evidence="2" id="KW-0472">Membrane</keyword>
<feature type="compositionally biased region" description="Basic and acidic residues" evidence="1">
    <location>
        <begin position="141"/>
        <end position="151"/>
    </location>
</feature>
<evidence type="ECO:0000313" key="4">
    <source>
        <dbReference type="Proteomes" id="UP001356428"/>
    </source>
</evidence>
<feature type="region of interest" description="Disordered" evidence="1">
    <location>
        <begin position="84"/>
        <end position="168"/>
    </location>
</feature>
<feature type="transmembrane region" description="Helical" evidence="2">
    <location>
        <begin position="57"/>
        <end position="77"/>
    </location>
</feature>
<keyword evidence="4" id="KW-1185">Reference proteome</keyword>
<evidence type="ECO:0000256" key="1">
    <source>
        <dbReference type="SAM" id="MobiDB-lite"/>
    </source>
</evidence>